<accession>A0ABP4TYB3</accession>
<keyword evidence="3" id="KW-1185">Reference proteome</keyword>
<organism evidence="2 3">
    <name type="scientific">Microbacterium sediminicola</name>
    <dbReference type="NCBI Taxonomy" id="415210"/>
    <lineage>
        <taxon>Bacteria</taxon>
        <taxon>Bacillati</taxon>
        <taxon>Actinomycetota</taxon>
        <taxon>Actinomycetes</taxon>
        <taxon>Micrococcales</taxon>
        <taxon>Microbacteriaceae</taxon>
        <taxon>Microbacterium</taxon>
    </lineage>
</organism>
<dbReference type="PROSITE" id="PS50206">
    <property type="entry name" value="RHODANESE_3"/>
    <property type="match status" value="1"/>
</dbReference>
<dbReference type="InterPro" id="IPR050229">
    <property type="entry name" value="GlpE_sulfurtransferase"/>
</dbReference>
<dbReference type="Pfam" id="PF00581">
    <property type="entry name" value="Rhodanese"/>
    <property type="match status" value="1"/>
</dbReference>
<dbReference type="SMART" id="SM00450">
    <property type="entry name" value="RHOD"/>
    <property type="match status" value="1"/>
</dbReference>
<protein>
    <submittedName>
        <fullName evidence="2">Rhodanese-like domain-containing protein</fullName>
    </submittedName>
</protein>
<evidence type="ECO:0000313" key="2">
    <source>
        <dbReference type="EMBL" id="GAA1695083.1"/>
    </source>
</evidence>
<dbReference type="PANTHER" id="PTHR43031:SF1">
    <property type="entry name" value="PYRIDINE NUCLEOTIDE-DISULPHIDE OXIDOREDUCTASE"/>
    <property type="match status" value="1"/>
</dbReference>
<evidence type="ECO:0000313" key="3">
    <source>
        <dbReference type="Proteomes" id="UP001501690"/>
    </source>
</evidence>
<proteinExistence type="predicted"/>
<evidence type="ECO:0000259" key="1">
    <source>
        <dbReference type="PROSITE" id="PS50206"/>
    </source>
</evidence>
<name>A0ABP4TYB3_9MICO</name>
<feature type="domain" description="Rhodanese" evidence="1">
    <location>
        <begin position="43"/>
        <end position="133"/>
    </location>
</feature>
<sequence length="166" mass="18170">MTPLPLLQRAASPYAQGMTAADYFRARLAHETDASDVYAAQKAGDAFVLVDVRGDEAWQQGRISGAIHMPYREIASRAPQEIPQDTRVVVYCWSPGCNAGVKGALQFAQLGYDVKEMLGGYEYWVREGQPTANDEGPLPRVFDPQVMVVRARAASESREHSVPGTA</sequence>
<dbReference type="Proteomes" id="UP001501690">
    <property type="component" value="Unassembled WGS sequence"/>
</dbReference>
<reference evidence="3" key="1">
    <citation type="journal article" date="2019" name="Int. J. Syst. Evol. Microbiol.">
        <title>The Global Catalogue of Microorganisms (GCM) 10K type strain sequencing project: providing services to taxonomists for standard genome sequencing and annotation.</title>
        <authorList>
            <consortium name="The Broad Institute Genomics Platform"/>
            <consortium name="The Broad Institute Genome Sequencing Center for Infectious Disease"/>
            <person name="Wu L."/>
            <person name="Ma J."/>
        </authorList>
    </citation>
    <scope>NUCLEOTIDE SEQUENCE [LARGE SCALE GENOMIC DNA]</scope>
    <source>
        <strain evidence="3">JCM 15577</strain>
    </source>
</reference>
<dbReference type="InterPro" id="IPR001763">
    <property type="entry name" value="Rhodanese-like_dom"/>
</dbReference>
<gene>
    <name evidence="2" type="ORF">GCM10009808_10300</name>
</gene>
<dbReference type="SUPFAM" id="SSF52821">
    <property type="entry name" value="Rhodanese/Cell cycle control phosphatase"/>
    <property type="match status" value="1"/>
</dbReference>
<comment type="caution">
    <text evidence="2">The sequence shown here is derived from an EMBL/GenBank/DDBJ whole genome shotgun (WGS) entry which is preliminary data.</text>
</comment>
<dbReference type="PANTHER" id="PTHR43031">
    <property type="entry name" value="FAD-DEPENDENT OXIDOREDUCTASE"/>
    <property type="match status" value="1"/>
</dbReference>
<dbReference type="Gene3D" id="3.40.250.10">
    <property type="entry name" value="Rhodanese-like domain"/>
    <property type="match status" value="1"/>
</dbReference>
<dbReference type="InterPro" id="IPR036873">
    <property type="entry name" value="Rhodanese-like_dom_sf"/>
</dbReference>
<dbReference type="EMBL" id="BAAAPL010000001">
    <property type="protein sequence ID" value="GAA1695083.1"/>
    <property type="molecule type" value="Genomic_DNA"/>
</dbReference>